<keyword evidence="9" id="KW-1185">Reference proteome</keyword>
<keyword evidence="5" id="KW-0539">Nucleus</keyword>
<dbReference type="PANTHER" id="PTHR31072:SF1">
    <property type="entry name" value="TRANSCRIPTION FACTOR TCP9"/>
    <property type="match status" value="1"/>
</dbReference>
<dbReference type="GO" id="GO:0003700">
    <property type="term" value="F:DNA-binding transcription factor activity"/>
    <property type="evidence" value="ECO:0007669"/>
    <property type="project" value="InterPro"/>
</dbReference>
<evidence type="ECO:0000256" key="5">
    <source>
        <dbReference type="ARBA" id="ARBA00023242"/>
    </source>
</evidence>
<sequence length="292" mass="29949">MPAACAARIFQLTRELGHKSDGETIKWLLEHAEPAIIAATGTGTVPAIATNVGGTLKIPTEAQTSAPVSSTSTIVAADDAPATDDEEAGKKRRKKLQPSRTGGGAVIAGYYPVQDPLLPVGGAISMSSGLAPIGPGAQGMMPMWTLGGEAAGASMIPPGALWVLPPPSVAVAPSSQSQIWTFPRAPQIINLTAVRPVSTDTRFTTTASGVNVARAAEVQHSAAPPVAAAGAAKHGGRQPVKPSPWHSQRGRHVRRVPFTVGGVGSGLRVVPNRGCWKPARKVGSACCHLSIM</sequence>
<feature type="region of interest" description="Disordered" evidence="6">
    <location>
        <begin position="224"/>
        <end position="249"/>
    </location>
</feature>
<evidence type="ECO:0000256" key="1">
    <source>
        <dbReference type="ARBA" id="ARBA00004123"/>
    </source>
</evidence>
<reference evidence="8" key="1">
    <citation type="submission" date="2022-05" db="EMBL/GenBank/DDBJ databases">
        <title>The Musa troglodytarum L. genome provides insights into the mechanism of non-climacteric behaviour and enrichment of carotenoids.</title>
        <authorList>
            <person name="Wang J."/>
        </authorList>
    </citation>
    <scope>NUCLEOTIDE SEQUENCE</scope>
    <source>
        <tissue evidence="8">Leaf</tissue>
    </source>
</reference>
<evidence type="ECO:0000259" key="7">
    <source>
        <dbReference type="PROSITE" id="PS51369"/>
    </source>
</evidence>
<keyword evidence="4" id="KW-0804">Transcription</keyword>
<dbReference type="EMBL" id="CP097510">
    <property type="protein sequence ID" value="URE23067.1"/>
    <property type="molecule type" value="Genomic_DNA"/>
</dbReference>
<evidence type="ECO:0000256" key="3">
    <source>
        <dbReference type="ARBA" id="ARBA00023125"/>
    </source>
</evidence>
<accession>A0A9E7H3S9</accession>
<proteinExistence type="predicted"/>
<organism evidence="8 9">
    <name type="scientific">Musa troglodytarum</name>
    <name type="common">fe'i banana</name>
    <dbReference type="NCBI Taxonomy" id="320322"/>
    <lineage>
        <taxon>Eukaryota</taxon>
        <taxon>Viridiplantae</taxon>
        <taxon>Streptophyta</taxon>
        <taxon>Embryophyta</taxon>
        <taxon>Tracheophyta</taxon>
        <taxon>Spermatophyta</taxon>
        <taxon>Magnoliopsida</taxon>
        <taxon>Liliopsida</taxon>
        <taxon>Zingiberales</taxon>
        <taxon>Musaceae</taxon>
        <taxon>Musa</taxon>
    </lineage>
</organism>
<gene>
    <name evidence="8" type="ORF">MUK42_24942</name>
</gene>
<name>A0A9E7H3S9_9LILI</name>
<dbReference type="Pfam" id="PF03634">
    <property type="entry name" value="TCP"/>
    <property type="match status" value="1"/>
</dbReference>
<comment type="subcellular location">
    <subcellularLocation>
        <location evidence="1">Nucleus</location>
    </subcellularLocation>
</comment>
<dbReference type="GO" id="GO:0043565">
    <property type="term" value="F:sequence-specific DNA binding"/>
    <property type="evidence" value="ECO:0007669"/>
    <property type="project" value="TreeGrafter"/>
</dbReference>
<dbReference type="Proteomes" id="UP001055439">
    <property type="component" value="Chromosome 8"/>
</dbReference>
<dbReference type="AlphaFoldDB" id="A0A9E7H3S9"/>
<evidence type="ECO:0000256" key="4">
    <source>
        <dbReference type="ARBA" id="ARBA00023163"/>
    </source>
</evidence>
<dbReference type="PROSITE" id="PS51369">
    <property type="entry name" value="TCP"/>
    <property type="match status" value="1"/>
</dbReference>
<dbReference type="GO" id="GO:0005634">
    <property type="term" value="C:nucleus"/>
    <property type="evidence" value="ECO:0007669"/>
    <property type="project" value="UniProtKB-SubCell"/>
</dbReference>
<keyword evidence="3" id="KW-0238">DNA-binding</keyword>
<evidence type="ECO:0000313" key="8">
    <source>
        <dbReference type="EMBL" id="URE23067.1"/>
    </source>
</evidence>
<evidence type="ECO:0000256" key="6">
    <source>
        <dbReference type="SAM" id="MobiDB-lite"/>
    </source>
</evidence>
<feature type="compositionally biased region" description="Polar residues" evidence="6">
    <location>
        <begin position="62"/>
        <end position="74"/>
    </location>
</feature>
<evidence type="ECO:0000256" key="2">
    <source>
        <dbReference type="ARBA" id="ARBA00023015"/>
    </source>
</evidence>
<dbReference type="InterPro" id="IPR005333">
    <property type="entry name" value="Transcription_factor_TCP"/>
</dbReference>
<evidence type="ECO:0000313" key="9">
    <source>
        <dbReference type="Proteomes" id="UP001055439"/>
    </source>
</evidence>
<dbReference type="InterPro" id="IPR017887">
    <property type="entry name" value="TF_TCP_subgr"/>
</dbReference>
<dbReference type="OrthoDB" id="1911901at2759"/>
<feature type="region of interest" description="Disordered" evidence="6">
    <location>
        <begin position="62"/>
        <end position="101"/>
    </location>
</feature>
<protein>
    <recommendedName>
        <fullName evidence="7">TCP domain-containing protein</fullName>
    </recommendedName>
</protein>
<feature type="domain" description="TCP" evidence="7">
    <location>
        <begin position="1"/>
        <end position="39"/>
    </location>
</feature>
<dbReference type="PANTHER" id="PTHR31072">
    <property type="entry name" value="TRANSCRIPTION FACTOR TCP4-RELATED"/>
    <property type="match status" value="1"/>
</dbReference>
<keyword evidence="2" id="KW-0805">Transcription regulation</keyword>